<sequence>MIPWIKKNLLTIILTLVVVFLLVRNFRVQPLLQTVSFSSLDSSVALKSAVGRGGAEIMPINEVPPTTNPSRMVVLESNMSLVVKNVKGSVDKLIEKAKAVGGYMISSSLSQPEEAPFATVSLRIPAKDLKTTLDYFRSLSIKVFSENLTGYDVTDRYTDIEARLATLNQTKAKFEEILRSAVKIQDILEVQRQIISLQDQIDSLKGQQLYLEKTAELSRVTVYLSTDEFALPYAPATPFKPATIFKLAVRALVSVLRFFVKALIWVVVFSVLWLPILLVIYFVRKARSKKRK</sequence>
<dbReference type="Proteomes" id="UP000230882">
    <property type="component" value="Unassembled WGS sequence"/>
</dbReference>
<proteinExistence type="predicted"/>
<evidence type="ECO:0000313" key="4">
    <source>
        <dbReference type="Proteomes" id="UP000230882"/>
    </source>
</evidence>
<reference evidence="4" key="1">
    <citation type="submission" date="2017-09" db="EMBL/GenBank/DDBJ databases">
        <title>Depth-based differentiation of microbial function through sediment-hosted aquifers and enrichment of novel symbionts in the deep terrestrial subsurface.</title>
        <authorList>
            <person name="Probst A.J."/>
            <person name="Ladd B."/>
            <person name="Jarett J.K."/>
            <person name="Geller-Mcgrath D.E."/>
            <person name="Sieber C.M.K."/>
            <person name="Emerson J.B."/>
            <person name="Anantharaman K."/>
            <person name="Thomas B.C."/>
            <person name="Malmstrom R."/>
            <person name="Stieglmeier M."/>
            <person name="Klingl A."/>
            <person name="Woyke T."/>
            <person name="Ryan C.M."/>
            <person name="Banfield J.F."/>
        </authorList>
    </citation>
    <scope>NUCLEOTIDE SEQUENCE [LARGE SCALE GENOMIC DNA]</scope>
</reference>
<dbReference type="EMBL" id="PFAU01000010">
    <property type="protein sequence ID" value="PIR91397.1"/>
    <property type="molecule type" value="Genomic_DNA"/>
</dbReference>
<keyword evidence="1" id="KW-1133">Transmembrane helix</keyword>
<feature type="domain" description="DUF4349" evidence="2">
    <location>
        <begin position="71"/>
        <end position="283"/>
    </location>
</feature>
<name>A0A2H0UX58_9BACT</name>
<dbReference type="InterPro" id="IPR025645">
    <property type="entry name" value="DUF4349"/>
</dbReference>
<evidence type="ECO:0000259" key="2">
    <source>
        <dbReference type="Pfam" id="PF14257"/>
    </source>
</evidence>
<gene>
    <name evidence="3" type="ORF">COU02_00420</name>
</gene>
<keyword evidence="1" id="KW-0472">Membrane</keyword>
<evidence type="ECO:0000256" key="1">
    <source>
        <dbReference type="SAM" id="Phobius"/>
    </source>
</evidence>
<accession>A0A2H0UX58</accession>
<keyword evidence="1" id="KW-0812">Transmembrane</keyword>
<organism evidence="3 4">
    <name type="scientific">bacterium (Candidatus Gribaldobacteria) CG10_big_fil_rev_8_21_14_0_10_37_46</name>
    <dbReference type="NCBI Taxonomy" id="2014276"/>
    <lineage>
        <taxon>Bacteria</taxon>
        <taxon>Candidatus Gribaldobacteria</taxon>
    </lineage>
</organism>
<protein>
    <recommendedName>
        <fullName evidence="2">DUF4349 domain-containing protein</fullName>
    </recommendedName>
</protein>
<feature type="transmembrane region" description="Helical" evidence="1">
    <location>
        <begin position="262"/>
        <end position="283"/>
    </location>
</feature>
<comment type="caution">
    <text evidence="3">The sequence shown here is derived from an EMBL/GenBank/DDBJ whole genome shotgun (WGS) entry which is preliminary data.</text>
</comment>
<dbReference type="AlphaFoldDB" id="A0A2H0UX58"/>
<evidence type="ECO:0000313" key="3">
    <source>
        <dbReference type="EMBL" id="PIR91397.1"/>
    </source>
</evidence>
<dbReference type="Pfam" id="PF14257">
    <property type="entry name" value="DUF4349"/>
    <property type="match status" value="1"/>
</dbReference>